<dbReference type="OrthoDB" id="367448at2"/>
<protein>
    <submittedName>
        <fullName evidence="4">HAD-IA family hydrolase</fullName>
    </submittedName>
</protein>
<keyword evidence="2 4" id="KW-0378">Hydrolase</keyword>
<dbReference type="GO" id="GO:0016787">
    <property type="term" value="F:hydrolase activity"/>
    <property type="evidence" value="ECO:0007669"/>
    <property type="project" value="UniProtKB-KW"/>
</dbReference>
<dbReference type="Pfam" id="PF00702">
    <property type="entry name" value="Hydrolase"/>
    <property type="match status" value="1"/>
</dbReference>
<evidence type="ECO:0000313" key="4">
    <source>
        <dbReference type="EMBL" id="AUI67762.1"/>
    </source>
</evidence>
<dbReference type="SFLD" id="SFLDG01129">
    <property type="entry name" value="C1.5:_HAD__Beta-PGM__Phosphata"/>
    <property type="match status" value="1"/>
</dbReference>
<dbReference type="RefSeq" id="WP_062148849.1">
    <property type="nucleotide sequence ID" value="NZ_CP012373.2"/>
</dbReference>
<dbReference type="InterPro" id="IPR036412">
    <property type="entry name" value="HAD-like_sf"/>
</dbReference>
<dbReference type="AlphaFoldDB" id="A0A2N9YBF7"/>
<name>A0A2N9YBF7_9GAMM</name>
<dbReference type="STRING" id="288004.AL038_03060"/>
<proteinExistence type="predicted"/>
<dbReference type="Gene3D" id="3.40.50.1000">
    <property type="entry name" value="HAD superfamily/HAD-like"/>
    <property type="match status" value="1"/>
</dbReference>
<dbReference type="Proteomes" id="UP000234271">
    <property type="component" value="Chromosome"/>
</dbReference>
<organism evidence="4 5">
    <name type="scientific">Beggiatoa leptomitoformis</name>
    <dbReference type="NCBI Taxonomy" id="288004"/>
    <lineage>
        <taxon>Bacteria</taxon>
        <taxon>Pseudomonadati</taxon>
        <taxon>Pseudomonadota</taxon>
        <taxon>Gammaproteobacteria</taxon>
        <taxon>Thiotrichales</taxon>
        <taxon>Thiotrichaceae</taxon>
        <taxon>Beggiatoa</taxon>
    </lineage>
</organism>
<dbReference type="NCBIfam" id="TIGR01549">
    <property type="entry name" value="HAD-SF-IA-v1"/>
    <property type="match status" value="1"/>
</dbReference>
<dbReference type="SFLD" id="SFLDS00003">
    <property type="entry name" value="Haloacid_Dehalogenase"/>
    <property type="match status" value="1"/>
</dbReference>
<sequence>MPIRAICFDLDDTLWPIDPVIKRAEKSLFAWLRQHYPHIPKQFSINELAKRRQKLLETQPDLHYNLGLLRKLGLAQAAVEVGYQAEMAEIAFEVFQTARHQVTFYKDVLPVLKRLQGRYILGTLTNGSADIHRVGLGDIMNFSLMASDVNAAKPHPALFEAACQRANASPEEVIHVGDDEECDIAGALAIGMKAVWINRSYKSPSGKYHPHAIISNLVELERLLIEWE</sequence>
<keyword evidence="5" id="KW-1185">Reference proteome</keyword>
<dbReference type="SUPFAM" id="SSF56784">
    <property type="entry name" value="HAD-like"/>
    <property type="match status" value="1"/>
</dbReference>
<dbReference type="InterPro" id="IPR023214">
    <property type="entry name" value="HAD_sf"/>
</dbReference>
<dbReference type="KEGG" id="blep:AL038_03060"/>
<dbReference type="PANTHER" id="PTHR46470:SF4">
    <property type="entry name" value="5-AMINO-6-(5-PHOSPHO-D-RIBITYLAMINO)URACIL PHOSPHATASE YIGB"/>
    <property type="match status" value="1"/>
</dbReference>
<gene>
    <name evidence="4" type="ORF">BLE401_02980</name>
</gene>
<accession>A0A2N9YBF7</accession>
<evidence type="ECO:0000313" key="5">
    <source>
        <dbReference type="Proteomes" id="UP000234271"/>
    </source>
</evidence>
<evidence type="ECO:0000256" key="2">
    <source>
        <dbReference type="ARBA" id="ARBA00022801"/>
    </source>
</evidence>
<dbReference type="EMBL" id="CP018889">
    <property type="protein sequence ID" value="AUI67762.1"/>
    <property type="molecule type" value="Genomic_DNA"/>
</dbReference>
<comment type="cofactor">
    <cofactor evidence="1">
        <name>Mg(2+)</name>
        <dbReference type="ChEBI" id="CHEBI:18420"/>
    </cofactor>
</comment>
<dbReference type="PRINTS" id="PR00413">
    <property type="entry name" value="HADHALOGNASE"/>
</dbReference>
<evidence type="ECO:0000256" key="3">
    <source>
        <dbReference type="ARBA" id="ARBA00022842"/>
    </source>
</evidence>
<dbReference type="NCBIfam" id="TIGR01509">
    <property type="entry name" value="HAD-SF-IA-v3"/>
    <property type="match status" value="1"/>
</dbReference>
<dbReference type="PANTHER" id="PTHR46470">
    <property type="entry name" value="N-ACYLNEURAMINATE-9-PHOSPHATASE"/>
    <property type="match status" value="1"/>
</dbReference>
<keyword evidence="3" id="KW-0460">Magnesium</keyword>
<dbReference type="InterPro" id="IPR006439">
    <property type="entry name" value="HAD-SF_hydro_IA"/>
</dbReference>
<dbReference type="GO" id="GO:0009231">
    <property type="term" value="P:riboflavin biosynthetic process"/>
    <property type="evidence" value="ECO:0007669"/>
    <property type="project" value="TreeGrafter"/>
</dbReference>
<evidence type="ECO:0000256" key="1">
    <source>
        <dbReference type="ARBA" id="ARBA00001946"/>
    </source>
</evidence>
<reference evidence="5" key="1">
    <citation type="submission" date="2016-12" db="EMBL/GenBank/DDBJ databases">
        <title>Complete Genome Sequence of Beggiatoa leptomitiformis D-401.</title>
        <authorList>
            <person name="Fomenkov A."/>
            <person name="Vincze T."/>
            <person name="Grabovich M."/>
            <person name="Anton B.P."/>
            <person name="Dubinina G."/>
            <person name="Orlova M."/>
            <person name="Belousova E."/>
            <person name="Roberts R.J."/>
        </authorList>
    </citation>
    <scope>NUCLEOTIDE SEQUENCE [LARGE SCALE GENOMIC DNA]</scope>
    <source>
        <strain evidence="5">D-401</strain>
    </source>
</reference>
<dbReference type="Gene3D" id="1.20.120.1600">
    <property type="match status" value="1"/>
</dbReference>
<dbReference type="InterPro" id="IPR051400">
    <property type="entry name" value="HAD-like_hydrolase"/>
</dbReference>